<dbReference type="Proteomes" id="UP001562065">
    <property type="component" value="Unassembled WGS sequence"/>
</dbReference>
<evidence type="ECO:0000256" key="4">
    <source>
        <dbReference type="ARBA" id="ARBA00022833"/>
    </source>
</evidence>
<gene>
    <name evidence="9" type="ORF">AB5I84_07700</name>
</gene>
<protein>
    <submittedName>
        <fullName evidence="9">M48 family metallopeptidase</fullName>
    </submittedName>
</protein>
<evidence type="ECO:0000259" key="8">
    <source>
        <dbReference type="Pfam" id="PF01435"/>
    </source>
</evidence>
<evidence type="ECO:0000256" key="2">
    <source>
        <dbReference type="ARBA" id="ARBA00022723"/>
    </source>
</evidence>
<dbReference type="Pfam" id="PF01435">
    <property type="entry name" value="Peptidase_M48"/>
    <property type="match status" value="1"/>
</dbReference>
<keyword evidence="3 6" id="KW-0378">Hydrolase</keyword>
<keyword evidence="5 6" id="KW-0482">Metalloprotease</keyword>
<dbReference type="CDD" id="cd07331">
    <property type="entry name" value="M48C_Oma1_like"/>
    <property type="match status" value="1"/>
</dbReference>
<proteinExistence type="inferred from homology"/>
<feature type="domain" description="Peptidase M48" evidence="8">
    <location>
        <begin position="64"/>
        <end position="242"/>
    </location>
</feature>
<evidence type="ECO:0000313" key="10">
    <source>
        <dbReference type="Proteomes" id="UP001562065"/>
    </source>
</evidence>
<feature type="signal peptide" evidence="7">
    <location>
        <begin position="1"/>
        <end position="18"/>
    </location>
</feature>
<name>A0ABV4AGS0_9GAMM</name>
<dbReference type="PROSITE" id="PS51257">
    <property type="entry name" value="PROKAR_LIPOPROTEIN"/>
    <property type="match status" value="1"/>
</dbReference>
<dbReference type="PANTHER" id="PTHR22726:SF24">
    <property type="entry name" value="M48 FAMILY METALLOPEPTIDASE"/>
    <property type="match status" value="1"/>
</dbReference>
<keyword evidence="2" id="KW-0479">Metal-binding</keyword>
<evidence type="ECO:0000256" key="6">
    <source>
        <dbReference type="RuleBase" id="RU003983"/>
    </source>
</evidence>
<comment type="similarity">
    <text evidence="6">Belongs to the peptidase M48 family.</text>
</comment>
<evidence type="ECO:0000256" key="1">
    <source>
        <dbReference type="ARBA" id="ARBA00022670"/>
    </source>
</evidence>
<evidence type="ECO:0000313" key="9">
    <source>
        <dbReference type="EMBL" id="MEY1662031.1"/>
    </source>
</evidence>
<feature type="chain" id="PRO_5047458801" evidence="7">
    <location>
        <begin position="19"/>
        <end position="265"/>
    </location>
</feature>
<sequence length="265" mass="27942">MARLNRMLQLGTLSVALAACATSPLGRQQFLMMSASDMDKMGVAAYDQLKQETPISSNKAQTAYVRCIADHITAVLDGDQKWEVNLFQDDTANAFALPGGKIGIHTGLLKVAVNQDQVAAVMGHEVGHVLAQHSNERVSIQSATQSGLQLIAAISGDPSPMKNSLMGLLGVGAQVGVALPFSRKHETEADVIGLQLMAKAGFNPAESVTLWQNMAAASGGGGGPQFLSTHPSSASRIRELQSQLASVMPDYQQARAAGRVPSCKY</sequence>
<comment type="caution">
    <text evidence="9">The sequence shown here is derived from an EMBL/GenBank/DDBJ whole genome shotgun (WGS) entry which is preliminary data.</text>
</comment>
<dbReference type="Gene3D" id="3.30.2010.10">
    <property type="entry name" value="Metalloproteases ('zincins'), catalytic domain"/>
    <property type="match status" value="1"/>
</dbReference>
<organism evidence="9 10">
    <name type="scientific">Isoalcanivorax beigongshangi</name>
    <dbReference type="NCBI Taxonomy" id="3238810"/>
    <lineage>
        <taxon>Bacteria</taxon>
        <taxon>Pseudomonadati</taxon>
        <taxon>Pseudomonadota</taxon>
        <taxon>Gammaproteobacteria</taxon>
        <taxon>Oceanospirillales</taxon>
        <taxon>Alcanivoracaceae</taxon>
        <taxon>Isoalcanivorax</taxon>
    </lineage>
</organism>
<dbReference type="EMBL" id="JBGCUO010000001">
    <property type="protein sequence ID" value="MEY1662031.1"/>
    <property type="molecule type" value="Genomic_DNA"/>
</dbReference>
<dbReference type="InterPro" id="IPR001915">
    <property type="entry name" value="Peptidase_M48"/>
</dbReference>
<comment type="cofactor">
    <cofactor evidence="6">
        <name>Zn(2+)</name>
        <dbReference type="ChEBI" id="CHEBI:29105"/>
    </cofactor>
    <text evidence="6">Binds 1 zinc ion per subunit.</text>
</comment>
<dbReference type="RefSeq" id="WP_369455275.1">
    <property type="nucleotide sequence ID" value="NZ_JBGCUO010000001.1"/>
</dbReference>
<reference evidence="9 10" key="1">
    <citation type="submission" date="2024-07" db="EMBL/GenBank/DDBJ databases">
        <authorList>
            <person name="Ren Q."/>
        </authorList>
    </citation>
    <scope>NUCLEOTIDE SEQUENCE [LARGE SCALE GENOMIC DNA]</scope>
    <source>
        <strain evidence="9 10">REN37</strain>
    </source>
</reference>
<evidence type="ECO:0000256" key="7">
    <source>
        <dbReference type="SAM" id="SignalP"/>
    </source>
</evidence>
<evidence type="ECO:0000256" key="5">
    <source>
        <dbReference type="ARBA" id="ARBA00023049"/>
    </source>
</evidence>
<keyword evidence="10" id="KW-1185">Reference proteome</keyword>
<keyword evidence="4 6" id="KW-0862">Zinc</keyword>
<dbReference type="InterPro" id="IPR051156">
    <property type="entry name" value="Mito/Outer_Membr_Metalloprot"/>
</dbReference>
<keyword evidence="7" id="KW-0732">Signal</keyword>
<accession>A0ABV4AGS0</accession>
<keyword evidence="1 6" id="KW-0645">Protease</keyword>
<evidence type="ECO:0000256" key="3">
    <source>
        <dbReference type="ARBA" id="ARBA00022801"/>
    </source>
</evidence>
<dbReference type="PANTHER" id="PTHR22726">
    <property type="entry name" value="METALLOENDOPEPTIDASE OMA1"/>
    <property type="match status" value="1"/>
</dbReference>